<keyword evidence="3" id="KW-1185">Reference proteome</keyword>
<name>A0ABT1NSD7_9MICC</name>
<accession>A0ABT1NSD7</accession>
<keyword evidence="1" id="KW-1133">Transmembrane helix</keyword>
<dbReference type="EMBL" id="JANFLP010000012">
    <property type="protein sequence ID" value="MCQ1950635.1"/>
    <property type="molecule type" value="Genomic_DNA"/>
</dbReference>
<keyword evidence="1" id="KW-0472">Membrane</keyword>
<dbReference type="RefSeq" id="WP_255865894.1">
    <property type="nucleotide sequence ID" value="NZ_CP104263.1"/>
</dbReference>
<evidence type="ECO:0000313" key="2">
    <source>
        <dbReference type="EMBL" id="MCQ1950635.1"/>
    </source>
</evidence>
<feature type="transmembrane region" description="Helical" evidence="1">
    <location>
        <begin position="29"/>
        <end position="46"/>
    </location>
</feature>
<reference evidence="2 3" key="1">
    <citation type="submission" date="2022-07" db="EMBL/GenBank/DDBJ databases">
        <title>Novel species in genus Arthrobacter.</title>
        <authorList>
            <person name="Liu Y."/>
        </authorList>
    </citation>
    <scope>NUCLEOTIDE SEQUENCE [LARGE SCALE GENOMIC DNA]</scope>
    <source>
        <strain evidence="3">zg-Y859</strain>
    </source>
</reference>
<organism evidence="2 3">
    <name type="scientific">Arthrobacter jinronghuae</name>
    <dbReference type="NCBI Taxonomy" id="2964609"/>
    <lineage>
        <taxon>Bacteria</taxon>
        <taxon>Bacillati</taxon>
        <taxon>Actinomycetota</taxon>
        <taxon>Actinomycetes</taxon>
        <taxon>Micrococcales</taxon>
        <taxon>Micrococcaceae</taxon>
        <taxon>Arthrobacter</taxon>
    </lineage>
</organism>
<dbReference type="Proteomes" id="UP001206924">
    <property type="component" value="Unassembled WGS sequence"/>
</dbReference>
<evidence type="ECO:0000313" key="3">
    <source>
        <dbReference type="Proteomes" id="UP001206924"/>
    </source>
</evidence>
<keyword evidence="1" id="KW-0812">Transmembrane</keyword>
<comment type="caution">
    <text evidence="2">The sequence shown here is derived from an EMBL/GenBank/DDBJ whole genome shotgun (WGS) entry which is preliminary data.</text>
</comment>
<proteinExistence type="predicted"/>
<sequence length="58" mass="5604">MWPVAGFGLSAALAVQLLAGGPTGNGVALLALLFQTVVLIRAAAAANRAARSVGGNSA</sequence>
<gene>
    <name evidence="2" type="ORF">NNX28_11955</name>
</gene>
<evidence type="ECO:0000256" key="1">
    <source>
        <dbReference type="SAM" id="Phobius"/>
    </source>
</evidence>
<protein>
    <submittedName>
        <fullName evidence="2">Uncharacterized protein</fullName>
    </submittedName>
</protein>